<evidence type="ECO:0008006" key="5">
    <source>
        <dbReference type="Google" id="ProtNLM"/>
    </source>
</evidence>
<dbReference type="Proteomes" id="UP000070467">
    <property type="component" value="Unassembled WGS sequence"/>
</dbReference>
<evidence type="ECO:0000259" key="2">
    <source>
        <dbReference type="PROSITE" id="PS51729"/>
    </source>
</evidence>
<feature type="domain" description="N-acetyltransferase" evidence="2">
    <location>
        <begin position="4"/>
        <end position="84"/>
    </location>
</feature>
<dbReference type="InterPro" id="IPR016181">
    <property type="entry name" value="Acyl_CoA_acyltransferase"/>
</dbReference>
<name>A0ABR5TKV5_9BACL</name>
<evidence type="ECO:0000259" key="1">
    <source>
        <dbReference type="PROSITE" id="PS51186"/>
    </source>
</evidence>
<accession>A0ABR5TKV5</accession>
<reference evidence="3 4" key="1">
    <citation type="submission" date="2016-01" db="EMBL/GenBank/DDBJ databases">
        <authorList>
            <person name="Mitreva M."/>
            <person name="Pepin K.H."/>
            <person name="Mihindukulasuriya K.A."/>
            <person name="Fulton R."/>
            <person name="Fronick C."/>
            <person name="O'Laughlin M."/>
            <person name="Miner T."/>
            <person name="Herter B."/>
            <person name="Rosa B.A."/>
            <person name="Cordes M."/>
            <person name="Tomlinson C."/>
            <person name="Wollam A."/>
            <person name="Palsikar V.B."/>
            <person name="Mardis E.R."/>
            <person name="Wilson R.K."/>
        </authorList>
    </citation>
    <scope>NUCLEOTIDE SEQUENCE [LARGE SCALE GENOMIC DNA]</scope>
    <source>
        <strain evidence="3 4">KA00071</strain>
    </source>
</reference>
<dbReference type="CDD" id="cd04301">
    <property type="entry name" value="NAT_SF"/>
    <property type="match status" value="1"/>
</dbReference>
<feature type="domain" description="N-acetyltransferase" evidence="1">
    <location>
        <begin position="1"/>
        <end position="84"/>
    </location>
</feature>
<dbReference type="Pfam" id="PF14542">
    <property type="entry name" value="Acetyltransf_CG"/>
    <property type="match status" value="1"/>
</dbReference>
<dbReference type="InterPro" id="IPR000182">
    <property type="entry name" value="GNAT_dom"/>
</dbReference>
<dbReference type="SUPFAM" id="SSF55729">
    <property type="entry name" value="Acyl-CoA N-acyltransferases (Nat)"/>
    <property type="match status" value="1"/>
</dbReference>
<proteinExistence type="predicted"/>
<dbReference type="RefSeq" id="WP_066130800.1">
    <property type="nucleotide sequence ID" value="NZ_KQ959903.1"/>
</dbReference>
<evidence type="ECO:0000313" key="4">
    <source>
        <dbReference type="Proteomes" id="UP000070467"/>
    </source>
</evidence>
<dbReference type="EMBL" id="LSDB01000057">
    <property type="protein sequence ID" value="KXB56661.1"/>
    <property type="molecule type" value="Genomic_DNA"/>
</dbReference>
<dbReference type="Gene3D" id="3.40.630.30">
    <property type="match status" value="1"/>
</dbReference>
<protein>
    <recommendedName>
        <fullName evidence="5">N-acetyltransferase</fullName>
    </recommendedName>
</protein>
<dbReference type="InterPro" id="IPR031165">
    <property type="entry name" value="GNAT_YJDJ"/>
</dbReference>
<evidence type="ECO:0000313" key="3">
    <source>
        <dbReference type="EMBL" id="KXB56661.1"/>
    </source>
</evidence>
<dbReference type="PROSITE" id="PS51729">
    <property type="entry name" value="GNAT_YJDJ"/>
    <property type="match status" value="1"/>
</dbReference>
<organism evidence="3 4">
    <name type="scientific">Gemelliphila asaccharolytica</name>
    <dbReference type="NCBI Taxonomy" id="502393"/>
    <lineage>
        <taxon>Bacteria</taxon>
        <taxon>Bacillati</taxon>
        <taxon>Bacillota</taxon>
        <taxon>Bacilli</taxon>
        <taxon>Bacillales</taxon>
        <taxon>Gemellaceae</taxon>
        <taxon>Gemelliphila</taxon>
    </lineage>
</organism>
<sequence length="84" mass="9897">MEFKLNEDKDMLYYGEEFDPEVYLLFPKNDDNTQTITKVYVDEKYRGKGIASKIMKEVVEYAKKNNIILSSSCSYATAWLEKHK</sequence>
<dbReference type="PROSITE" id="PS51186">
    <property type="entry name" value="GNAT"/>
    <property type="match status" value="1"/>
</dbReference>
<keyword evidence="4" id="KW-1185">Reference proteome</keyword>
<gene>
    <name evidence="3" type="ORF">HMPREF1871_01079</name>
</gene>
<comment type="caution">
    <text evidence="3">The sequence shown here is derived from an EMBL/GenBank/DDBJ whole genome shotgun (WGS) entry which is preliminary data.</text>
</comment>